<organism evidence="7 8">
    <name type="scientific">Pedobacter hiemivivus</name>
    <dbReference type="NCBI Taxonomy" id="2530454"/>
    <lineage>
        <taxon>Bacteria</taxon>
        <taxon>Pseudomonadati</taxon>
        <taxon>Bacteroidota</taxon>
        <taxon>Sphingobacteriia</taxon>
        <taxon>Sphingobacteriales</taxon>
        <taxon>Sphingobacteriaceae</taxon>
        <taxon>Pedobacter</taxon>
    </lineage>
</organism>
<dbReference type="SUPFAM" id="SSF52096">
    <property type="entry name" value="ClpP/crotonase"/>
    <property type="match status" value="1"/>
</dbReference>
<reference evidence="7 8" key="1">
    <citation type="submission" date="2019-04" db="EMBL/GenBank/DDBJ databases">
        <title>Pedobacter sp. RP-1-16 sp. nov., isolated from Arctic soil.</title>
        <authorList>
            <person name="Dahal R.H."/>
            <person name="Kim D.-U."/>
        </authorList>
    </citation>
    <scope>NUCLEOTIDE SEQUENCE [LARGE SCALE GENOMIC DNA]</scope>
    <source>
        <strain evidence="7 8">RP-1-16</strain>
    </source>
</reference>
<dbReference type="SUPFAM" id="SSF50156">
    <property type="entry name" value="PDZ domain-like"/>
    <property type="match status" value="1"/>
</dbReference>
<dbReference type="Pfam" id="PF11818">
    <property type="entry name" value="DUF3340"/>
    <property type="match status" value="1"/>
</dbReference>
<evidence type="ECO:0000256" key="1">
    <source>
        <dbReference type="ARBA" id="ARBA00009179"/>
    </source>
</evidence>
<evidence type="ECO:0000256" key="5">
    <source>
        <dbReference type="RuleBase" id="RU004404"/>
    </source>
</evidence>
<comment type="similarity">
    <text evidence="1 5">Belongs to the peptidase S41A family.</text>
</comment>
<dbReference type="GO" id="GO:0004175">
    <property type="term" value="F:endopeptidase activity"/>
    <property type="evidence" value="ECO:0007669"/>
    <property type="project" value="TreeGrafter"/>
</dbReference>
<comment type="caution">
    <text evidence="7">The sequence shown here is derived from an EMBL/GenBank/DDBJ whole genome shotgun (WGS) entry which is preliminary data.</text>
</comment>
<evidence type="ECO:0000259" key="6">
    <source>
        <dbReference type="PROSITE" id="PS50106"/>
    </source>
</evidence>
<dbReference type="InterPro" id="IPR005151">
    <property type="entry name" value="Tail-specific_protease"/>
</dbReference>
<dbReference type="PROSITE" id="PS50106">
    <property type="entry name" value="PDZ"/>
    <property type="match status" value="1"/>
</dbReference>
<gene>
    <name evidence="7" type="ORF">FBD94_13090</name>
</gene>
<dbReference type="InterPro" id="IPR036034">
    <property type="entry name" value="PDZ_sf"/>
</dbReference>
<dbReference type="Proteomes" id="UP000309594">
    <property type="component" value="Unassembled WGS sequence"/>
</dbReference>
<dbReference type="InterPro" id="IPR004447">
    <property type="entry name" value="Peptidase_S41A"/>
</dbReference>
<sequence>MMNNNSHLNVFKSAFCAVVFFLGPLQSTMGQSEVPDIVAVQKNTILRVMQNLENKHVRPKSIDDNFSKIIWMKFLTGLDPNKNVFLKSDLEYLKKYELVIDNELQEGSADFFTAAYQIYHKRLNEAAAGYKRILEKPFDFAKNETIQLNGDLCDFAANQAALTQLWQKKAKYLVLKKMSDLNNGKTNSPALEKEARVKVDKWVSNTFKNLTGQSALNERFSQYINTITLEVDPHTSYFPPVKARSVNDQMAKRFYGLGLELQDKEGDVFIKSLRPGGVAIKSGLVDINDRILSISDAKGTMVDVAGIPITDIADMIRGEKDSEVSLGLLKSTGQEKTVALKRSEIKDEEGRARSAVIEKNGYKIGYIYLQEFYVDMVNPAGIRSADDVQRELIKLKAENVKGIIFDLRGNGGGSLDEVVKMSGYFLGKGPKVQIKDANQLKIHTTNEASLYEGPLVVLVNEQSASASEIFAAVIQDYKRGIIIGSPSTYGKGTAQATLPMGKMGDKTKGIPNISYGSLRLTQHQFYRVNGGSTQLRGVKADVILPGKLAYLKIREKDNVTALAWDSIQPAVYTESNKATVWDSILHLAKESVGQDEKFRIVEENSKLLAQNQLSPVSLNIDKFNKEQSKLSRLTQHIDQAILLPELKKNKVRGTLDQSADPGNEWYKKWIESLSADLYIDKSLDIVTKIITVK</sequence>
<dbReference type="GO" id="GO:0007165">
    <property type="term" value="P:signal transduction"/>
    <property type="evidence" value="ECO:0007669"/>
    <property type="project" value="TreeGrafter"/>
</dbReference>
<dbReference type="Pfam" id="PF17804">
    <property type="entry name" value="TSP_NTD"/>
    <property type="match status" value="1"/>
</dbReference>
<proteinExistence type="inferred from homology"/>
<feature type="domain" description="PDZ" evidence="6">
    <location>
        <begin position="245"/>
        <end position="317"/>
    </location>
</feature>
<dbReference type="NCBIfam" id="TIGR00225">
    <property type="entry name" value="prc"/>
    <property type="match status" value="1"/>
</dbReference>
<evidence type="ECO:0000313" key="7">
    <source>
        <dbReference type="EMBL" id="TKC61458.1"/>
    </source>
</evidence>
<evidence type="ECO:0000313" key="8">
    <source>
        <dbReference type="Proteomes" id="UP000309594"/>
    </source>
</evidence>
<dbReference type="SMART" id="SM00245">
    <property type="entry name" value="TSPc"/>
    <property type="match status" value="1"/>
</dbReference>
<name>A0A4U1GCA0_9SPHI</name>
<dbReference type="CDD" id="cd07560">
    <property type="entry name" value="Peptidase_S41_CPP"/>
    <property type="match status" value="1"/>
</dbReference>
<dbReference type="Gene3D" id="2.30.42.10">
    <property type="match status" value="1"/>
</dbReference>
<dbReference type="AlphaFoldDB" id="A0A4U1GCA0"/>
<dbReference type="GO" id="GO:0030288">
    <property type="term" value="C:outer membrane-bounded periplasmic space"/>
    <property type="evidence" value="ECO:0007669"/>
    <property type="project" value="TreeGrafter"/>
</dbReference>
<protein>
    <submittedName>
        <fullName evidence="7">Tail-specific protease</fullName>
    </submittedName>
</protein>
<dbReference type="GO" id="GO:0006508">
    <property type="term" value="P:proteolysis"/>
    <property type="evidence" value="ECO:0007669"/>
    <property type="project" value="UniProtKB-KW"/>
</dbReference>
<dbReference type="InterPro" id="IPR020992">
    <property type="entry name" value="Tail_Prtase_C"/>
</dbReference>
<dbReference type="SMART" id="SM00228">
    <property type="entry name" value="PDZ"/>
    <property type="match status" value="1"/>
</dbReference>
<dbReference type="RefSeq" id="WP_136880481.1">
    <property type="nucleotide sequence ID" value="NZ_SWDX01000004.1"/>
</dbReference>
<evidence type="ECO:0000256" key="2">
    <source>
        <dbReference type="ARBA" id="ARBA00022670"/>
    </source>
</evidence>
<keyword evidence="2 5" id="KW-0645">Protease</keyword>
<evidence type="ECO:0000256" key="4">
    <source>
        <dbReference type="ARBA" id="ARBA00022825"/>
    </source>
</evidence>
<accession>A0A4U1GCA0</accession>
<dbReference type="GO" id="GO:0008236">
    <property type="term" value="F:serine-type peptidase activity"/>
    <property type="evidence" value="ECO:0007669"/>
    <property type="project" value="UniProtKB-KW"/>
</dbReference>
<keyword evidence="4 5" id="KW-0720">Serine protease</keyword>
<evidence type="ECO:0000256" key="3">
    <source>
        <dbReference type="ARBA" id="ARBA00022801"/>
    </source>
</evidence>
<dbReference type="PANTHER" id="PTHR32060">
    <property type="entry name" value="TAIL-SPECIFIC PROTEASE"/>
    <property type="match status" value="1"/>
</dbReference>
<dbReference type="InterPro" id="IPR001478">
    <property type="entry name" value="PDZ"/>
</dbReference>
<dbReference type="PANTHER" id="PTHR32060:SF22">
    <property type="entry name" value="CARBOXYL-TERMINAL-PROCESSING PEPTIDASE 3, CHLOROPLASTIC"/>
    <property type="match status" value="1"/>
</dbReference>
<dbReference type="Pfam" id="PF00595">
    <property type="entry name" value="PDZ"/>
    <property type="match status" value="1"/>
</dbReference>
<dbReference type="InterPro" id="IPR040573">
    <property type="entry name" value="TSP_N"/>
</dbReference>
<dbReference type="Pfam" id="PF03572">
    <property type="entry name" value="Peptidase_S41"/>
    <property type="match status" value="1"/>
</dbReference>
<keyword evidence="3 5" id="KW-0378">Hydrolase</keyword>
<dbReference type="InterPro" id="IPR029045">
    <property type="entry name" value="ClpP/crotonase-like_dom_sf"/>
</dbReference>
<dbReference type="EMBL" id="SWDX01000004">
    <property type="protein sequence ID" value="TKC61458.1"/>
    <property type="molecule type" value="Genomic_DNA"/>
</dbReference>
<dbReference type="Gene3D" id="3.90.226.10">
    <property type="entry name" value="2-enoyl-CoA Hydratase, Chain A, domain 1"/>
    <property type="match status" value="1"/>
</dbReference>